<dbReference type="InterPro" id="IPR036236">
    <property type="entry name" value="Znf_C2H2_sf"/>
</dbReference>
<evidence type="ECO:0000256" key="3">
    <source>
        <dbReference type="ARBA" id="ARBA00022771"/>
    </source>
</evidence>
<gene>
    <name evidence="10" type="ORF">FH972_022582</name>
</gene>
<feature type="compositionally biased region" description="Polar residues" evidence="8">
    <location>
        <begin position="467"/>
        <end position="496"/>
    </location>
</feature>
<dbReference type="PANTHER" id="PTHR46179">
    <property type="entry name" value="ZINC FINGER PROTEIN"/>
    <property type="match status" value="1"/>
</dbReference>
<feature type="domain" description="C2H2-type" evidence="9">
    <location>
        <begin position="289"/>
        <end position="316"/>
    </location>
</feature>
<feature type="compositionally biased region" description="Basic and acidic residues" evidence="8">
    <location>
        <begin position="432"/>
        <end position="451"/>
    </location>
</feature>
<evidence type="ECO:0000256" key="5">
    <source>
        <dbReference type="ARBA" id="ARBA00023015"/>
    </source>
</evidence>
<dbReference type="InterPro" id="IPR013087">
    <property type="entry name" value="Znf_C2H2_type"/>
</dbReference>
<keyword evidence="7" id="KW-0539">Nucleus</keyword>
<dbReference type="AlphaFoldDB" id="A0A5N6KT25"/>
<dbReference type="GO" id="GO:0006357">
    <property type="term" value="P:regulation of transcription by RNA polymerase II"/>
    <property type="evidence" value="ECO:0007669"/>
    <property type="project" value="TreeGrafter"/>
</dbReference>
<dbReference type="GO" id="GO:0005634">
    <property type="term" value="C:nucleus"/>
    <property type="evidence" value="ECO:0007669"/>
    <property type="project" value="UniProtKB-SubCell"/>
</dbReference>
<evidence type="ECO:0000256" key="7">
    <source>
        <dbReference type="ARBA" id="ARBA00023242"/>
    </source>
</evidence>
<feature type="domain" description="C2H2-type" evidence="9">
    <location>
        <begin position="262"/>
        <end position="283"/>
    </location>
</feature>
<evidence type="ECO:0000313" key="11">
    <source>
        <dbReference type="Proteomes" id="UP000327013"/>
    </source>
</evidence>
<reference evidence="10 11" key="1">
    <citation type="submission" date="2019-06" db="EMBL/GenBank/DDBJ databases">
        <title>A chromosomal-level reference genome of Carpinus fangiana (Coryloideae, Betulaceae).</title>
        <authorList>
            <person name="Yang X."/>
            <person name="Wang Z."/>
            <person name="Zhang L."/>
            <person name="Hao G."/>
            <person name="Liu J."/>
            <person name="Yang Y."/>
        </authorList>
    </citation>
    <scope>NUCLEOTIDE SEQUENCE [LARGE SCALE GENOMIC DNA]</scope>
    <source>
        <strain evidence="10">Cfa_2016G</strain>
        <tissue evidence="10">Leaf</tissue>
    </source>
</reference>
<feature type="region of interest" description="Disordered" evidence="8">
    <location>
        <begin position="12"/>
        <end position="63"/>
    </location>
</feature>
<organism evidence="10 11">
    <name type="scientific">Carpinus fangiana</name>
    <dbReference type="NCBI Taxonomy" id="176857"/>
    <lineage>
        <taxon>Eukaryota</taxon>
        <taxon>Viridiplantae</taxon>
        <taxon>Streptophyta</taxon>
        <taxon>Embryophyta</taxon>
        <taxon>Tracheophyta</taxon>
        <taxon>Spermatophyta</taxon>
        <taxon>Magnoliopsida</taxon>
        <taxon>eudicotyledons</taxon>
        <taxon>Gunneridae</taxon>
        <taxon>Pentapetalae</taxon>
        <taxon>rosids</taxon>
        <taxon>fabids</taxon>
        <taxon>Fagales</taxon>
        <taxon>Betulaceae</taxon>
        <taxon>Carpinus</taxon>
    </lineage>
</organism>
<dbReference type="Proteomes" id="UP000327013">
    <property type="component" value="Unassembled WGS sequence"/>
</dbReference>
<feature type="domain" description="C2H2-type" evidence="9">
    <location>
        <begin position="382"/>
        <end position="402"/>
    </location>
</feature>
<feature type="compositionally biased region" description="Polar residues" evidence="8">
    <location>
        <begin position="171"/>
        <end position="227"/>
    </location>
</feature>
<comment type="subcellular location">
    <subcellularLocation>
        <location evidence="1">Nucleus</location>
    </subcellularLocation>
</comment>
<dbReference type="SUPFAM" id="SSF57667">
    <property type="entry name" value="beta-beta-alpha zinc fingers"/>
    <property type="match status" value="1"/>
</dbReference>
<keyword evidence="3" id="KW-0863">Zinc-finger</keyword>
<protein>
    <recommendedName>
        <fullName evidence="9">C2H2-type domain-containing protein</fullName>
    </recommendedName>
</protein>
<dbReference type="SMART" id="SM00355">
    <property type="entry name" value="ZnF_C2H2"/>
    <property type="match status" value="4"/>
</dbReference>
<evidence type="ECO:0000256" key="1">
    <source>
        <dbReference type="ARBA" id="ARBA00004123"/>
    </source>
</evidence>
<dbReference type="PANTHER" id="PTHR46179:SF13">
    <property type="entry name" value="C2H2-TYPE DOMAIN-CONTAINING PROTEIN"/>
    <property type="match status" value="1"/>
</dbReference>
<keyword evidence="2" id="KW-0479">Metal-binding</keyword>
<keyword evidence="4" id="KW-0862">Zinc</keyword>
<dbReference type="GO" id="GO:0008270">
    <property type="term" value="F:zinc ion binding"/>
    <property type="evidence" value="ECO:0007669"/>
    <property type="project" value="UniProtKB-KW"/>
</dbReference>
<evidence type="ECO:0000256" key="6">
    <source>
        <dbReference type="ARBA" id="ARBA00023163"/>
    </source>
</evidence>
<accession>A0A5N6KT25</accession>
<feature type="region of interest" description="Disordered" evidence="8">
    <location>
        <begin position="423"/>
        <end position="516"/>
    </location>
</feature>
<proteinExistence type="predicted"/>
<evidence type="ECO:0000256" key="2">
    <source>
        <dbReference type="ARBA" id="ARBA00022723"/>
    </source>
</evidence>
<comment type="caution">
    <text evidence="10">The sequence shown here is derived from an EMBL/GenBank/DDBJ whole genome shotgun (WGS) entry which is preliminary data.</text>
</comment>
<sequence>MTAFVPPNQAVFDSQFPFGNPYDQQSRDHTSYEPLSASTPHDETSFDSLWPLNHPRTQPALAPPHHRDLFEEPMHSSYPQPAHALANASCTASVASASAPSTNSSVRGSPQAFDPMANSSFAMPMAFDHTFAMTMPDGSMPDFSSVDEGGRLSSFVDPALLLPVSNPNPKISVPLSNQSTASSSNRPSTLKHNHSADSSRSGSQPFKISRSNSPYLQPAQSAWQPYPQSAEARRISSNSFGGGAGNGSTRGSSSEAEDRDKGRCPFPECGKVFKDLKAHMLTHQNERPEKCPIPSCDYNKKGFSRKYDKNRHTLTHYKGTMICGFCPGSGSAAEKSFNRADVFKRHLTTVHHVEQAPPNSRKKQAGGASSKKDVGNASGTTGKCSICSQIFQTPQDFYEHLEDCVLDVVQKVDPGEAINEALLASMDDDKDTNDTIKRHATTESNGVRDGDGESEEEADDHEHKSALSTPTSANAQAASDSKTSSRGAGVTYSSSGIPFHKQPRKRRKNYPNSWGCSADKMKMKKRVLTVFDGRNRLVKDDLMMSSDFEVRMKLNLPQQPGQPGAGDPNDSNAYVTDLDVETLRRAEGFFQATEDERGPWRWTNVPGGENLAGNVDVDLEALMA</sequence>
<keyword evidence="11" id="KW-1185">Reference proteome</keyword>
<dbReference type="OrthoDB" id="6077919at2759"/>
<keyword evidence="5" id="KW-0805">Transcription regulation</keyword>
<feature type="region of interest" description="Disordered" evidence="8">
    <location>
        <begin position="171"/>
        <end position="261"/>
    </location>
</feature>
<evidence type="ECO:0000313" key="10">
    <source>
        <dbReference type="EMBL" id="KAB8342989.1"/>
    </source>
</evidence>
<feature type="domain" description="C2H2-type" evidence="9">
    <location>
        <begin position="321"/>
        <end position="351"/>
    </location>
</feature>
<evidence type="ECO:0000256" key="4">
    <source>
        <dbReference type="ARBA" id="ARBA00022833"/>
    </source>
</evidence>
<evidence type="ECO:0000259" key="9">
    <source>
        <dbReference type="SMART" id="SM00355"/>
    </source>
</evidence>
<keyword evidence="6" id="KW-0804">Transcription</keyword>
<feature type="region of interest" description="Disordered" evidence="8">
    <location>
        <begin position="350"/>
        <end position="380"/>
    </location>
</feature>
<dbReference type="EMBL" id="VIBQ01000012">
    <property type="protein sequence ID" value="KAB8342989.1"/>
    <property type="molecule type" value="Genomic_DNA"/>
</dbReference>
<dbReference type="Gene3D" id="3.30.160.60">
    <property type="entry name" value="Classic Zinc Finger"/>
    <property type="match status" value="1"/>
</dbReference>
<evidence type="ECO:0000256" key="8">
    <source>
        <dbReference type="SAM" id="MobiDB-lite"/>
    </source>
</evidence>
<dbReference type="InterPro" id="IPR051061">
    <property type="entry name" value="Zinc_finger_trans_reg"/>
</dbReference>
<name>A0A5N6KT25_9ROSI</name>